<keyword evidence="1" id="KW-0175">Coiled coil</keyword>
<feature type="region of interest" description="Disordered" evidence="2">
    <location>
        <begin position="1"/>
        <end position="244"/>
    </location>
</feature>
<comment type="caution">
    <text evidence="4">The sequence shown here is derived from an EMBL/GenBank/DDBJ whole genome shotgun (WGS) entry which is preliminary data.</text>
</comment>
<evidence type="ECO:0000313" key="4">
    <source>
        <dbReference type="EMBL" id="ORY95698.1"/>
    </source>
</evidence>
<evidence type="ECO:0000256" key="1">
    <source>
        <dbReference type="SAM" id="Coils"/>
    </source>
</evidence>
<sequence length="538" mass="60817">MSSTKALKEKSSTPKFWKKFSLGRNKGDVHAASHRHPDEELDDDKSVKSHRLSHLLSSPKSTHSLRKKSHLQAVTTQDASLLPEPASPQPTHPQGSASFEIPKEDQAQEKYTGPETNNTRESRFQGHGPGTKLDKSPPVSDIFVPDLGLPTAQPYQNQPQEQQQPTTSKPSPSPRPRYNSNPSIPPNATSTSATTSSAIPATPSHAKTNEKLPTATASTSTTATNNTTSSHSTKVPQPTRIRKSSQIQTYTHNLNEAETIQQLRKDLEKERAIVRVLQGQKEAVTKDLDYFSQMMDDLMEEKDALQQKYEEEKERHKSHEQDLNELLDKLRSSNDNARDRYFEAEQYKEKVKALQEDAQNEQICLKNELTEHYKNRIKTLEEDAQKEQQRLQSQIAQRDHDIMRLKVDLERANQEIESLKSAYQEVMDYRKEHAAASAQDHEDVHDPAQGVSPVTNATAVDSSNVPGPITPEVDDLDTELKKLVQERERVQSDYSKIPLSGGGHNTRRRQEELEDKLFEIDSKLSRLRQTILGKTKRV</sequence>
<evidence type="ECO:0000256" key="2">
    <source>
        <dbReference type="SAM" id="MobiDB-lite"/>
    </source>
</evidence>
<protein>
    <recommendedName>
        <fullName evidence="3">CARD domain-containing protein</fullName>
    </recommendedName>
</protein>
<dbReference type="GO" id="GO:0042981">
    <property type="term" value="P:regulation of apoptotic process"/>
    <property type="evidence" value="ECO:0007669"/>
    <property type="project" value="InterPro"/>
</dbReference>
<reference evidence="4 5" key="1">
    <citation type="submission" date="2016-07" db="EMBL/GenBank/DDBJ databases">
        <title>Pervasive Adenine N6-methylation of Active Genes in Fungi.</title>
        <authorList>
            <consortium name="DOE Joint Genome Institute"/>
            <person name="Mondo S.J."/>
            <person name="Dannebaum R.O."/>
            <person name="Kuo R.C."/>
            <person name="Labutti K."/>
            <person name="Haridas S."/>
            <person name="Kuo A."/>
            <person name="Salamov A."/>
            <person name="Ahrendt S.R."/>
            <person name="Lipzen A."/>
            <person name="Sullivan W."/>
            <person name="Andreopoulos W.B."/>
            <person name="Clum A."/>
            <person name="Lindquist E."/>
            <person name="Daum C."/>
            <person name="Ramamoorthy G.K."/>
            <person name="Gryganskyi A."/>
            <person name="Culley D."/>
            <person name="Magnuson J.K."/>
            <person name="James T.Y."/>
            <person name="O'Malley M.A."/>
            <person name="Stajich J.E."/>
            <person name="Spatafora J.W."/>
            <person name="Visel A."/>
            <person name="Grigoriev I.V."/>
        </authorList>
    </citation>
    <scope>NUCLEOTIDE SEQUENCE [LARGE SCALE GENOMIC DNA]</scope>
    <source>
        <strain evidence="4 5">NRRL 2496</strain>
    </source>
</reference>
<dbReference type="Proteomes" id="UP000242180">
    <property type="component" value="Unassembled WGS sequence"/>
</dbReference>
<proteinExistence type="predicted"/>
<evidence type="ECO:0000259" key="3">
    <source>
        <dbReference type="PROSITE" id="PS50209"/>
    </source>
</evidence>
<dbReference type="EMBL" id="MCGN01000006">
    <property type="protein sequence ID" value="ORY95698.1"/>
    <property type="molecule type" value="Genomic_DNA"/>
</dbReference>
<dbReference type="OMA" id="YRNDANA"/>
<organism evidence="4 5">
    <name type="scientific">Syncephalastrum racemosum</name>
    <name type="common">Filamentous fungus</name>
    <dbReference type="NCBI Taxonomy" id="13706"/>
    <lineage>
        <taxon>Eukaryota</taxon>
        <taxon>Fungi</taxon>
        <taxon>Fungi incertae sedis</taxon>
        <taxon>Mucoromycota</taxon>
        <taxon>Mucoromycotina</taxon>
        <taxon>Mucoromycetes</taxon>
        <taxon>Mucorales</taxon>
        <taxon>Syncephalastraceae</taxon>
        <taxon>Syncephalastrum</taxon>
    </lineage>
</organism>
<keyword evidence="5" id="KW-1185">Reference proteome</keyword>
<accession>A0A1X2HAN7</accession>
<dbReference type="OrthoDB" id="5600564at2759"/>
<feature type="domain" description="CARD" evidence="3">
    <location>
        <begin position="269"/>
        <end position="344"/>
    </location>
</feature>
<feature type="compositionally biased region" description="Basic and acidic residues" evidence="2">
    <location>
        <begin position="25"/>
        <end position="38"/>
    </location>
</feature>
<feature type="coiled-coil region" evidence="1">
    <location>
        <begin position="473"/>
        <end position="530"/>
    </location>
</feature>
<feature type="coiled-coil region" evidence="1">
    <location>
        <begin position="260"/>
        <end position="429"/>
    </location>
</feature>
<feature type="compositionally biased region" description="Low complexity" evidence="2">
    <location>
        <begin position="214"/>
        <end position="233"/>
    </location>
</feature>
<evidence type="ECO:0000313" key="5">
    <source>
        <dbReference type="Proteomes" id="UP000242180"/>
    </source>
</evidence>
<dbReference type="PROSITE" id="PS50209">
    <property type="entry name" value="CARD"/>
    <property type="match status" value="1"/>
</dbReference>
<dbReference type="AlphaFoldDB" id="A0A1X2HAN7"/>
<dbReference type="STRING" id="13706.A0A1X2HAN7"/>
<feature type="compositionally biased region" description="Low complexity" evidence="2">
    <location>
        <begin position="153"/>
        <end position="204"/>
    </location>
</feature>
<feature type="compositionally biased region" description="Basic and acidic residues" evidence="2">
    <location>
        <begin position="1"/>
        <end position="12"/>
    </location>
</feature>
<dbReference type="InParanoid" id="A0A1X2HAN7"/>
<gene>
    <name evidence="4" type="ORF">BCR43DRAFT_564526</name>
</gene>
<dbReference type="InterPro" id="IPR001315">
    <property type="entry name" value="CARD"/>
</dbReference>
<name>A0A1X2HAN7_SYNRA</name>